<evidence type="ECO:0000313" key="7">
    <source>
        <dbReference type="Proteomes" id="UP000077066"/>
    </source>
</evidence>
<accession>A0A166BL11</accession>
<dbReference type="GO" id="GO:0005524">
    <property type="term" value="F:ATP binding"/>
    <property type="evidence" value="ECO:0007669"/>
    <property type="project" value="UniProtKB-UniRule"/>
</dbReference>
<dbReference type="GO" id="GO:0030145">
    <property type="term" value="F:manganese ion binding"/>
    <property type="evidence" value="ECO:0007669"/>
    <property type="project" value="UniProtKB-UniRule"/>
</dbReference>
<dbReference type="Proteomes" id="UP000077066">
    <property type="component" value="Unassembled WGS sequence"/>
</dbReference>
<reference evidence="6 7" key="1">
    <citation type="submission" date="2016-04" db="EMBL/GenBank/DDBJ databases">
        <title>Genome sequence of Methanobrevibacter filiformis DSM 11501.</title>
        <authorList>
            <person name="Poehlein A."/>
            <person name="Seedorf H."/>
            <person name="Daniel R."/>
        </authorList>
    </citation>
    <scope>NUCLEOTIDE SEQUENCE [LARGE SCALE GENOMIC DNA]</scope>
    <source>
        <strain evidence="6 7">DSM 11501</strain>
    </source>
</reference>
<dbReference type="InterPro" id="IPR013815">
    <property type="entry name" value="ATP_grasp_subdomain_1"/>
</dbReference>
<keyword evidence="2 4" id="KW-0547">Nucleotide-binding</keyword>
<keyword evidence="1 4" id="KW-0436">Ligase</keyword>
<gene>
    <name evidence="6" type="primary">carB_1</name>
    <name evidence="6" type="ORF">MBFIL_10310</name>
</gene>
<proteinExistence type="inferred from homology"/>
<evidence type="ECO:0000256" key="4">
    <source>
        <dbReference type="HAMAP-Rule" id="MF_02221"/>
    </source>
</evidence>
<dbReference type="PANTHER" id="PTHR43055">
    <property type="entry name" value="FORMATE-DEPENDENT PHOSPHORIBOSYLGLYCINAMIDE FORMYLTRANSFERASE"/>
    <property type="match status" value="1"/>
</dbReference>
<keyword evidence="3 4" id="KW-0067">ATP-binding</keyword>
<evidence type="ECO:0000256" key="3">
    <source>
        <dbReference type="ARBA" id="ARBA00022840"/>
    </source>
</evidence>
<evidence type="ECO:0000256" key="1">
    <source>
        <dbReference type="ARBA" id="ARBA00022598"/>
    </source>
</evidence>
<evidence type="ECO:0000313" key="6">
    <source>
        <dbReference type="EMBL" id="KZX13509.1"/>
    </source>
</evidence>
<dbReference type="Gene3D" id="3.30.470.20">
    <property type="entry name" value="ATP-grasp fold, B domain"/>
    <property type="match status" value="1"/>
</dbReference>
<dbReference type="InterPro" id="IPR043673">
    <property type="entry name" value="CPSase_Archaea"/>
</dbReference>
<feature type="binding site" evidence="4">
    <location>
        <begin position="140"/>
        <end position="189"/>
    </location>
    <ligand>
        <name>ATP</name>
        <dbReference type="ChEBI" id="CHEBI:30616"/>
    </ligand>
</feature>
<organism evidence="6 7">
    <name type="scientific">Methanobrevibacter filiformis</name>
    <dbReference type="NCBI Taxonomy" id="55758"/>
    <lineage>
        <taxon>Archaea</taxon>
        <taxon>Methanobacteriati</taxon>
        <taxon>Methanobacteriota</taxon>
        <taxon>Methanomada group</taxon>
        <taxon>Methanobacteria</taxon>
        <taxon>Methanobacteriales</taxon>
        <taxon>Methanobacteriaceae</taxon>
        <taxon>Methanobrevibacter</taxon>
    </lineage>
</organism>
<dbReference type="EMBL" id="LWMT01000203">
    <property type="protein sequence ID" value="KZX13509.1"/>
    <property type="molecule type" value="Genomic_DNA"/>
</dbReference>
<comment type="caution">
    <text evidence="6">The sequence shown here is derived from an EMBL/GenBank/DDBJ whole genome shotgun (WGS) entry which is preliminary data.</text>
</comment>
<evidence type="ECO:0000259" key="5">
    <source>
        <dbReference type="PROSITE" id="PS50975"/>
    </source>
</evidence>
<dbReference type="InterPro" id="IPR003806">
    <property type="entry name" value="ATP-grasp_PylC-type"/>
</dbReference>
<comment type="cofactor">
    <cofactor evidence="4">
        <name>Mg(2+)</name>
        <dbReference type="ChEBI" id="CHEBI:18420"/>
    </cofactor>
    <cofactor evidence="4">
        <name>Mn(2+)</name>
        <dbReference type="ChEBI" id="CHEBI:29035"/>
    </cofactor>
    <text evidence="4">Binds 2 magnesium or manganese ions per subunit.</text>
</comment>
<feature type="domain" description="ATP-grasp" evidence="5">
    <location>
        <begin position="115"/>
        <end position="299"/>
    </location>
</feature>
<dbReference type="PANTHER" id="PTHR43055:SF1">
    <property type="entry name" value="FORMATE-DEPENDENT PHOSPHORIBOSYLGLYCINAMIDE FORMYLTRANSFERASE"/>
    <property type="match status" value="1"/>
</dbReference>
<dbReference type="Pfam" id="PF02655">
    <property type="entry name" value="ATP-grasp_3"/>
    <property type="match status" value="1"/>
</dbReference>
<keyword evidence="4" id="KW-0464">Manganese</keyword>
<dbReference type="GO" id="GO:0005829">
    <property type="term" value="C:cytosol"/>
    <property type="evidence" value="ECO:0007669"/>
    <property type="project" value="TreeGrafter"/>
</dbReference>
<dbReference type="STRING" id="55758.MBFIL_10310"/>
<dbReference type="PROSITE" id="PS50975">
    <property type="entry name" value="ATP_GRASP"/>
    <property type="match status" value="1"/>
</dbReference>
<comment type="function">
    <text evidence="4">Catalyzes the synthesis of carbamoyl phosphate from ATP, ammonium and bicarbonate. Proceeds via a three-step mechanism, i.e. the phosphorylation of hydrogencarbonate to carboxyphosphate, a nucleophilic attack of ammonia on carboxyphosphate yielding carbamate, and the phosphorylation of carbamate forming carbamoyl phosphate.</text>
</comment>
<sequence>MCDFMKILFIGARLFDDIAYYLKSKDIECILTESNKNSSNLDLADKYYIVDRGMDQPAKIAISNNVCAVIPLIGLDIPLMDVAIMKKKLEEEYNIPVIASNEYVINLTSNKSLTKEFFNNIDIATPNYAVLETNDISNLNLKYPMVLKQNHGQGGKDIKIAINGNDLNEYFDNFSNALAEEFIEGSEISIEVLCWNGEYLPLVPAYKGETNLNGVHPLYKVKSAPCEIDGLDNNLVKELAIKIAKNLGAEGTIDIDFIYSSSNNKLYAIEVNARPSGTRYLSAAGTGINPLVKLVDMAYGDFDIKSIHSTLKNYYSLEIPIGEYKGSLGNEPIKKFEKNSWVVHGPEKYRRITVSGENKQKAFEIANNLLKYNNAYLSEDLHLDFKD</sequence>
<evidence type="ECO:0000256" key="2">
    <source>
        <dbReference type="ARBA" id="ARBA00022741"/>
    </source>
</evidence>
<comment type="similarity">
    <text evidence="4">Belongs to the small carbamoyl-phosphate synthase family.</text>
</comment>
<protein>
    <recommendedName>
        <fullName evidence="4">Carbamoyl-phosphate synthase</fullName>
        <ecNumber evidence="4">6.3.4.16</ecNumber>
    </recommendedName>
    <alternativeName>
        <fullName evidence="4">Carbamoyl phosphate synthetase</fullName>
        <shortName evidence="4">CPSase</shortName>
    </alternativeName>
</protein>
<dbReference type="AlphaFoldDB" id="A0A166BL11"/>
<dbReference type="Gene3D" id="3.40.50.20">
    <property type="match status" value="1"/>
</dbReference>
<name>A0A166BL11_9EURY</name>
<dbReference type="Gene3D" id="3.30.1490.20">
    <property type="entry name" value="ATP-grasp fold, A domain"/>
    <property type="match status" value="1"/>
</dbReference>
<keyword evidence="7" id="KW-1185">Reference proteome</keyword>
<dbReference type="EC" id="6.3.4.16" evidence="4"/>
<dbReference type="SUPFAM" id="SSF56059">
    <property type="entry name" value="Glutathione synthetase ATP-binding domain-like"/>
    <property type="match status" value="1"/>
</dbReference>
<dbReference type="PATRIC" id="fig|55758.3.peg.1180"/>
<dbReference type="HAMAP" id="MF_02221">
    <property type="entry name" value="CPSase"/>
    <property type="match status" value="1"/>
</dbReference>
<keyword evidence="4" id="KW-0460">Magnesium</keyword>
<keyword evidence="4" id="KW-0479">Metal-binding</keyword>
<dbReference type="InterPro" id="IPR011761">
    <property type="entry name" value="ATP-grasp"/>
</dbReference>
<comment type="catalytic activity">
    <reaction evidence="4">
        <text>hydrogencarbonate + NH4(+) + 2 ATP = carbamoyl phosphate + 2 ADP + phosphate + 2 H(+)</text>
        <dbReference type="Rhea" id="RHEA:18029"/>
        <dbReference type="ChEBI" id="CHEBI:15378"/>
        <dbReference type="ChEBI" id="CHEBI:17544"/>
        <dbReference type="ChEBI" id="CHEBI:28938"/>
        <dbReference type="ChEBI" id="CHEBI:30616"/>
        <dbReference type="ChEBI" id="CHEBI:43474"/>
        <dbReference type="ChEBI" id="CHEBI:58228"/>
        <dbReference type="ChEBI" id="CHEBI:456216"/>
        <dbReference type="EC" id="6.3.4.16"/>
    </reaction>
</comment>
<dbReference type="GO" id="GO:0004087">
    <property type="term" value="F:carbamoyl-phosphate synthase (ammonia) activity"/>
    <property type="evidence" value="ECO:0007669"/>
    <property type="project" value="UniProtKB-UniRule"/>
</dbReference>
<dbReference type="GO" id="GO:0000287">
    <property type="term" value="F:magnesium ion binding"/>
    <property type="evidence" value="ECO:0007669"/>
    <property type="project" value="UniProtKB-UniRule"/>
</dbReference>